<keyword evidence="4" id="KW-0175">Coiled coil</keyword>
<evidence type="ECO:0000256" key="2">
    <source>
        <dbReference type="ARBA" id="ARBA00011322"/>
    </source>
</evidence>
<dbReference type="GO" id="GO:0006302">
    <property type="term" value="P:double-strand break repair"/>
    <property type="evidence" value="ECO:0007669"/>
    <property type="project" value="InterPro"/>
</dbReference>
<dbReference type="InterPro" id="IPR027417">
    <property type="entry name" value="P-loop_NTPase"/>
</dbReference>
<comment type="similarity">
    <text evidence="1">Belongs to the SMC family. SbcC subfamily.</text>
</comment>
<reference evidence="6" key="1">
    <citation type="submission" date="2019-11" db="EMBL/GenBank/DDBJ databases">
        <title>Genomic insights into an expanded diversity of filamentous marine cyanobacteria reveals the extraordinary biosynthetic potential of Moorea and Okeania.</title>
        <authorList>
            <person name="Ferreira Leao T."/>
            <person name="Wang M."/>
            <person name="Moss N."/>
            <person name="Da Silva R."/>
            <person name="Sanders J."/>
            <person name="Nurk S."/>
            <person name="Gurevich A."/>
            <person name="Humphrey G."/>
            <person name="Reher R."/>
            <person name="Zhu Q."/>
            <person name="Belda-Ferre P."/>
            <person name="Glukhov E."/>
            <person name="Rex R."/>
            <person name="Dorrestein P.C."/>
            <person name="Knight R."/>
            <person name="Pevzner P."/>
            <person name="Gerwick W.H."/>
            <person name="Gerwick L."/>
        </authorList>
    </citation>
    <scope>NUCLEOTIDE SEQUENCE</scope>
    <source>
        <strain evidence="6">SIO1C4</strain>
    </source>
</reference>
<organism evidence="6">
    <name type="scientific">Symploca sp. SIO1C4</name>
    <dbReference type="NCBI Taxonomy" id="2607765"/>
    <lineage>
        <taxon>Bacteria</taxon>
        <taxon>Bacillati</taxon>
        <taxon>Cyanobacteriota</taxon>
        <taxon>Cyanophyceae</taxon>
        <taxon>Coleofasciculales</taxon>
        <taxon>Coleofasciculaceae</taxon>
        <taxon>Symploca</taxon>
    </lineage>
</organism>
<dbReference type="PANTHER" id="PTHR32114">
    <property type="entry name" value="ABC TRANSPORTER ABCH.3"/>
    <property type="match status" value="1"/>
</dbReference>
<proteinExistence type="inferred from homology"/>
<feature type="coiled-coil region" evidence="4">
    <location>
        <begin position="258"/>
        <end position="285"/>
    </location>
</feature>
<protein>
    <recommendedName>
        <fullName evidence="3">Nuclease SbcCD subunit C</fullName>
    </recommendedName>
</protein>
<comment type="caution">
    <text evidence="6">The sequence shown here is derived from an EMBL/GenBank/DDBJ whole genome shotgun (WGS) entry which is preliminary data.</text>
</comment>
<dbReference type="AlphaFoldDB" id="A0A6B3NC37"/>
<feature type="domain" description="Rad50/SbcC-type AAA" evidence="5">
    <location>
        <begin position="5"/>
        <end position="228"/>
    </location>
</feature>
<evidence type="ECO:0000259" key="5">
    <source>
        <dbReference type="Pfam" id="PF13476"/>
    </source>
</evidence>
<dbReference type="InterPro" id="IPR038729">
    <property type="entry name" value="Rad50/SbcC_AAA"/>
</dbReference>
<dbReference type="Pfam" id="PF13476">
    <property type="entry name" value="AAA_23"/>
    <property type="match status" value="1"/>
</dbReference>
<dbReference type="EMBL" id="JAAHFQ010000116">
    <property type="protein sequence ID" value="NER27614.1"/>
    <property type="molecule type" value="Genomic_DNA"/>
</dbReference>
<name>A0A6B3NC37_9CYAN</name>
<dbReference type="GO" id="GO:0016887">
    <property type="term" value="F:ATP hydrolysis activity"/>
    <property type="evidence" value="ECO:0007669"/>
    <property type="project" value="InterPro"/>
</dbReference>
<dbReference type="PANTHER" id="PTHR32114:SF2">
    <property type="entry name" value="ABC TRANSPORTER ABCH.3"/>
    <property type="match status" value="1"/>
</dbReference>
<dbReference type="Gene3D" id="3.40.50.300">
    <property type="entry name" value="P-loop containing nucleotide triphosphate hydrolases"/>
    <property type="match status" value="2"/>
</dbReference>
<accession>A0A6B3NC37</accession>
<gene>
    <name evidence="6" type="ORF">F6J89_08260</name>
</gene>
<evidence type="ECO:0000313" key="6">
    <source>
        <dbReference type="EMBL" id="NER27614.1"/>
    </source>
</evidence>
<evidence type="ECO:0000256" key="1">
    <source>
        <dbReference type="ARBA" id="ARBA00006930"/>
    </source>
</evidence>
<evidence type="ECO:0000256" key="3">
    <source>
        <dbReference type="ARBA" id="ARBA00013368"/>
    </source>
</evidence>
<evidence type="ECO:0000256" key="4">
    <source>
        <dbReference type="SAM" id="Coils"/>
    </source>
</evidence>
<dbReference type="SUPFAM" id="SSF52540">
    <property type="entry name" value="P-loop containing nucleoside triphosphate hydrolases"/>
    <property type="match status" value="2"/>
</dbReference>
<comment type="subunit">
    <text evidence="2">Heterodimer of SbcC and SbcD.</text>
</comment>
<feature type="coiled-coil region" evidence="4">
    <location>
        <begin position="362"/>
        <end position="446"/>
    </location>
</feature>
<sequence>MKLISLKLCNFRQFYGCTPEIILSSGKHNTTIIHGNNGAGKTTILNAFTWALYEKFSAAFASEEQLVNKRAISEAKLNQPVECYVELRFDHGSKRYQAKRLCRAYRTQTAIEQSPSELYLQIAGDDGRWLLPQQLPEDIIGRILPASLHQYFFFDGERIEHIVRSAQKSEIAEATKTLLGVEVLNRSLKHLKEAKKSLELELSLIGDFQTKKLLEEHKKIEQEIADCLSSQVEIDKELANQDELKKTIGDRLLKFSGSQELQDLRDELETREQLIRQQLKQATDALKRAISTRAYTAMLSETTTQFRAIVEDLRERGELPIGIKRQFVRDLLNQERCICGNQLKEGSDAHQQVSLWMNKAGIADVEETAIRMSTQVDEFEKQLPEFWREVDRQQANLVQGRTELSQIETQLEDLRQKLRNFPNEDISQLQKRLDETEKKILELTLEKGANQQKIEWLKTNLETKSKQIAKYKMNENKQSLAQRRICATQDSIERLIEVRKRLEQQFRSSLERRLQEIFTSISFTPYLPKLSDNYELRLVESTGAKETNVAASTGENQILSLSFIGGIIDRVREWVQDNALMGPDSSTFPIVMDSPFGSLDEIYRRKIAKTLPRLANQLVVLVTKTQWRGEVAQEMTYCVGREYVLTYNSPKPDCEEDTIEFSGVHYPLVKHSPNEFEYTEIVEVDYNF</sequence>